<evidence type="ECO:0000259" key="4">
    <source>
        <dbReference type="PROSITE" id="PS51186"/>
    </source>
</evidence>
<evidence type="ECO:0000256" key="3">
    <source>
        <dbReference type="SAM" id="SignalP"/>
    </source>
</evidence>
<evidence type="ECO:0000313" key="5">
    <source>
        <dbReference type="EMBL" id="MDU0371413.1"/>
    </source>
</evidence>
<comment type="caution">
    <text evidence="5">The sequence shown here is derived from an EMBL/GenBank/DDBJ whole genome shotgun (WGS) entry which is preliminary data.</text>
</comment>
<keyword evidence="3" id="KW-0732">Signal</keyword>
<protein>
    <submittedName>
        <fullName evidence="5">GNAT family N-acetyltransferase</fullName>
        <ecNumber evidence="5">2.3.1.-</ecNumber>
    </submittedName>
</protein>
<organism evidence="5 6">
    <name type="scientific">Hymenobacter endophyticus</name>
    <dbReference type="NCBI Taxonomy" id="3076335"/>
    <lineage>
        <taxon>Bacteria</taxon>
        <taxon>Pseudomonadati</taxon>
        <taxon>Bacteroidota</taxon>
        <taxon>Cytophagia</taxon>
        <taxon>Cytophagales</taxon>
        <taxon>Hymenobacteraceae</taxon>
        <taxon>Hymenobacter</taxon>
    </lineage>
</organism>
<dbReference type="EC" id="2.3.1.-" evidence="5"/>
<keyword evidence="2 5" id="KW-0012">Acyltransferase</keyword>
<dbReference type="InterPro" id="IPR000182">
    <property type="entry name" value="GNAT_dom"/>
</dbReference>
<dbReference type="PANTHER" id="PTHR43072">
    <property type="entry name" value="N-ACETYLTRANSFERASE"/>
    <property type="match status" value="1"/>
</dbReference>
<evidence type="ECO:0000256" key="1">
    <source>
        <dbReference type="ARBA" id="ARBA00022679"/>
    </source>
</evidence>
<keyword evidence="1 5" id="KW-0808">Transferase</keyword>
<name>A0ABU3TJ61_9BACT</name>
<dbReference type="SUPFAM" id="SSF55729">
    <property type="entry name" value="Acyl-CoA N-acyltransferases (Nat)"/>
    <property type="match status" value="1"/>
</dbReference>
<dbReference type="Pfam" id="PF00583">
    <property type="entry name" value="Acetyltransf_1"/>
    <property type="match status" value="1"/>
</dbReference>
<dbReference type="InterPro" id="IPR016181">
    <property type="entry name" value="Acyl_CoA_acyltransferase"/>
</dbReference>
<proteinExistence type="predicted"/>
<evidence type="ECO:0000256" key="2">
    <source>
        <dbReference type="ARBA" id="ARBA00023315"/>
    </source>
</evidence>
<sequence>MAEAVSLTPLLAAHYPAVAAIYAAGIATGQATFATDIPTWESWDAAHLTHSRLVARTAAGETVGWAALTPVSGRCVYSGVAEVSVYVGEEFWGRGVGLLLLRELVRQSEQHGIWTLQAGIIRENAPSLRLHEQAGFRLVGTREKLGQLHGQWRDVCLLERRSTVM</sequence>
<feature type="domain" description="N-acetyltransferase" evidence="4">
    <location>
        <begin position="5"/>
        <end position="159"/>
    </location>
</feature>
<evidence type="ECO:0000313" key="6">
    <source>
        <dbReference type="Proteomes" id="UP001250698"/>
    </source>
</evidence>
<dbReference type="PANTHER" id="PTHR43072:SF23">
    <property type="entry name" value="UPF0039 PROTEIN C11D3.02C"/>
    <property type="match status" value="1"/>
</dbReference>
<dbReference type="Proteomes" id="UP001250698">
    <property type="component" value="Unassembled WGS sequence"/>
</dbReference>
<dbReference type="RefSeq" id="WP_315998874.1">
    <property type="nucleotide sequence ID" value="NZ_JAWDJT010000008.1"/>
</dbReference>
<accession>A0ABU3TJ61</accession>
<dbReference type="EMBL" id="JAWDJT010000008">
    <property type="protein sequence ID" value="MDU0371413.1"/>
    <property type="molecule type" value="Genomic_DNA"/>
</dbReference>
<dbReference type="CDD" id="cd04301">
    <property type="entry name" value="NAT_SF"/>
    <property type="match status" value="1"/>
</dbReference>
<dbReference type="PROSITE" id="PS51186">
    <property type="entry name" value="GNAT"/>
    <property type="match status" value="1"/>
</dbReference>
<feature type="chain" id="PRO_5046550910" evidence="3">
    <location>
        <begin position="20"/>
        <end position="165"/>
    </location>
</feature>
<gene>
    <name evidence="5" type="ORF">ROI90_13475</name>
</gene>
<reference evidence="5 6" key="1">
    <citation type="submission" date="2023-10" db="EMBL/GenBank/DDBJ databases">
        <title>Hymenobacter endophyticus sp. nov., an isolate from the leaf tissues of wheat.</title>
        <authorList>
            <person name="Dai Y."/>
        </authorList>
    </citation>
    <scope>NUCLEOTIDE SEQUENCE [LARGE SCALE GENOMIC DNA]</scope>
    <source>
        <strain evidence="5 6">ZK17L-C2</strain>
    </source>
</reference>
<dbReference type="Gene3D" id="3.40.630.30">
    <property type="match status" value="1"/>
</dbReference>
<dbReference type="GO" id="GO:0016746">
    <property type="term" value="F:acyltransferase activity"/>
    <property type="evidence" value="ECO:0007669"/>
    <property type="project" value="UniProtKB-KW"/>
</dbReference>
<feature type="signal peptide" evidence="3">
    <location>
        <begin position="1"/>
        <end position="19"/>
    </location>
</feature>
<keyword evidence="6" id="KW-1185">Reference proteome</keyword>